<dbReference type="AlphaFoldDB" id="A0A838BEK3"/>
<proteinExistence type="predicted"/>
<dbReference type="RefSeq" id="WP_181060918.1">
    <property type="nucleotide sequence ID" value="NZ_JACDTY010000018.1"/>
</dbReference>
<sequence>MEAIAYVAAQLADLVDTLFGDWLRKFRAGRFVLGMLAAIVVFYYLFWLLDLFPLK</sequence>
<keyword evidence="1" id="KW-1133">Transmembrane helix</keyword>
<accession>A0A838BEK3</accession>
<keyword evidence="1" id="KW-0472">Membrane</keyword>
<comment type="caution">
    <text evidence="2">The sequence shown here is derived from an EMBL/GenBank/DDBJ whole genome shotgun (WGS) entry which is preliminary data.</text>
</comment>
<keyword evidence="1" id="KW-0812">Transmembrane</keyword>
<keyword evidence="3" id="KW-1185">Reference proteome</keyword>
<dbReference type="Proteomes" id="UP000558284">
    <property type="component" value="Unassembled WGS sequence"/>
</dbReference>
<feature type="transmembrane region" description="Helical" evidence="1">
    <location>
        <begin position="31"/>
        <end position="49"/>
    </location>
</feature>
<evidence type="ECO:0000256" key="1">
    <source>
        <dbReference type="SAM" id="Phobius"/>
    </source>
</evidence>
<evidence type="ECO:0000313" key="3">
    <source>
        <dbReference type="Proteomes" id="UP000558284"/>
    </source>
</evidence>
<name>A0A838BEK3_9HYPH</name>
<protein>
    <submittedName>
        <fullName evidence="2">Uncharacterized protein</fullName>
    </submittedName>
</protein>
<reference evidence="2 3" key="1">
    <citation type="submission" date="2020-07" db="EMBL/GenBank/DDBJ databases">
        <title>Definition of the novel symbiovar canariense within Mesorhizobium novociceri, a new species of genus Mesorhizobium nodulating Cicer canariense in the Caldera de Taburiente National Park (La Palma, Canary Islands).</title>
        <authorList>
            <person name="Leon-Barrios M."/>
            <person name="Perez-Yepez J."/>
            <person name="Flores-Felix J.D."/>
            <person name="Ramirez-Baena M.H."/>
            <person name="Pulido-Suarez L."/>
            <person name="Igual J.M."/>
            <person name="Velazquez E."/>
            <person name="Peix A."/>
        </authorList>
    </citation>
    <scope>NUCLEOTIDE SEQUENCE [LARGE SCALE GENOMIC DNA]</scope>
    <source>
        <strain evidence="2 3">CCANP35</strain>
    </source>
</reference>
<evidence type="ECO:0000313" key="2">
    <source>
        <dbReference type="EMBL" id="MBA1143954.1"/>
    </source>
</evidence>
<dbReference type="EMBL" id="JACDTY010000018">
    <property type="protein sequence ID" value="MBA1143954.1"/>
    <property type="molecule type" value="Genomic_DNA"/>
</dbReference>
<gene>
    <name evidence="2" type="ORF">H0241_27475</name>
</gene>
<organism evidence="2 3">
    <name type="scientific">Mesorhizobium neociceri</name>
    <dbReference type="NCBI Taxonomy" id="1307853"/>
    <lineage>
        <taxon>Bacteria</taxon>
        <taxon>Pseudomonadati</taxon>
        <taxon>Pseudomonadota</taxon>
        <taxon>Alphaproteobacteria</taxon>
        <taxon>Hyphomicrobiales</taxon>
        <taxon>Phyllobacteriaceae</taxon>
        <taxon>Mesorhizobium</taxon>
    </lineage>
</organism>